<sequence>MFWNVLLGFVIPIVLGCWILRKNLNLILFFFPLGIAVSAVVNNIGFNYFWHLLPEFNNHSFSALPFDLGLFPTAGCLLIYYIKQRQAHPWLAVVVSALVLTIVEWIAKASGKLLYLNDWNIAWTYISYLLPMAIAYGYSTIFYRVLKSFN</sequence>
<feature type="transmembrane region" description="Helical" evidence="1">
    <location>
        <begin position="126"/>
        <end position="146"/>
    </location>
</feature>
<keyword evidence="1" id="KW-1133">Transmembrane helix</keyword>
<evidence type="ECO:0000256" key="1">
    <source>
        <dbReference type="SAM" id="Phobius"/>
    </source>
</evidence>
<reference evidence="2 3" key="1">
    <citation type="submission" date="2018-01" db="EMBL/GenBank/DDBJ databases">
        <title>Genome sequence of the PGP bacterium Paenibacillus illinoisensis E3.</title>
        <authorList>
            <person name="Rolli E."/>
            <person name="Marasco R."/>
            <person name="Bessem C."/>
            <person name="Michoud G."/>
            <person name="Gaiarsa S."/>
            <person name="Borin S."/>
            <person name="Daffonchio D."/>
        </authorList>
    </citation>
    <scope>NUCLEOTIDE SEQUENCE [LARGE SCALE GENOMIC DNA]</scope>
    <source>
        <strain evidence="2 3">E3</strain>
    </source>
</reference>
<keyword evidence="1" id="KW-0472">Membrane</keyword>
<feature type="transmembrane region" description="Helical" evidence="1">
    <location>
        <begin position="62"/>
        <end position="82"/>
    </location>
</feature>
<dbReference type="NCBIfam" id="NF041644">
    <property type="entry name" value="CBO0543_fam"/>
    <property type="match status" value="1"/>
</dbReference>
<proteinExistence type="predicted"/>
<comment type="caution">
    <text evidence="2">The sequence shown here is derived from an EMBL/GenBank/DDBJ whole genome shotgun (WGS) entry which is preliminary data.</text>
</comment>
<dbReference type="AlphaFoldDB" id="A0A2W0CC63"/>
<keyword evidence="1" id="KW-0812">Transmembrane</keyword>
<dbReference type="InterPro" id="IPR048147">
    <property type="entry name" value="CBO0543-like"/>
</dbReference>
<dbReference type="EMBL" id="PRLG01000029">
    <property type="protein sequence ID" value="PYY25915.1"/>
    <property type="molecule type" value="Genomic_DNA"/>
</dbReference>
<gene>
    <name evidence="2" type="ORF">PIL02S_05284</name>
</gene>
<feature type="transmembrane region" description="Helical" evidence="1">
    <location>
        <begin position="6"/>
        <end position="21"/>
    </location>
</feature>
<feature type="transmembrane region" description="Helical" evidence="1">
    <location>
        <begin position="28"/>
        <end position="50"/>
    </location>
</feature>
<evidence type="ECO:0000313" key="3">
    <source>
        <dbReference type="Proteomes" id="UP000247459"/>
    </source>
</evidence>
<feature type="transmembrane region" description="Helical" evidence="1">
    <location>
        <begin position="89"/>
        <end position="106"/>
    </location>
</feature>
<name>A0A2W0CC63_9BACL</name>
<evidence type="ECO:0000313" key="2">
    <source>
        <dbReference type="EMBL" id="PYY25915.1"/>
    </source>
</evidence>
<organism evidence="2 3">
    <name type="scientific">Paenibacillus illinoisensis</name>
    <dbReference type="NCBI Taxonomy" id="59845"/>
    <lineage>
        <taxon>Bacteria</taxon>
        <taxon>Bacillati</taxon>
        <taxon>Bacillota</taxon>
        <taxon>Bacilli</taxon>
        <taxon>Bacillales</taxon>
        <taxon>Paenibacillaceae</taxon>
        <taxon>Paenibacillus</taxon>
    </lineage>
</organism>
<dbReference type="Proteomes" id="UP000247459">
    <property type="component" value="Unassembled WGS sequence"/>
</dbReference>
<protein>
    <submittedName>
        <fullName evidence="2">Uncharacterized protein</fullName>
    </submittedName>
</protein>
<accession>A0A2W0CC63</accession>